<gene>
    <name evidence="5" type="ORF">EOI86_04895</name>
</gene>
<feature type="domain" description="ATP-grasp" evidence="4">
    <location>
        <begin position="489"/>
        <end position="524"/>
    </location>
</feature>
<dbReference type="InterPro" id="IPR032875">
    <property type="entry name" value="Succ_CoA_lig_flav_dom"/>
</dbReference>
<dbReference type="GO" id="GO:0006099">
    <property type="term" value="P:tricarboxylic acid cycle"/>
    <property type="evidence" value="ECO:0007669"/>
    <property type="project" value="UniProtKB-KW"/>
</dbReference>
<dbReference type="OrthoDB" id="9807426at2"/>
<dbReference type="InterPro" id="IPR036291">
    <property type="entry name" value="NAD(P)-bd_dom_sf"/>
</dbReference>
<dbReference type="GO" id="GO:0005524">
    <property type="term" value="F:ATP binding"/>
    <property type="evidence" value="ECO:0007669"/>
    <property type="project" value="UniProtKB-UniRule"/>
</dbReference>
<keyword evidence="3" id="KW-0547">Nucleotide-binding</keyword>
<keyword evidence="6" id="KW-1185">Reference proteome</keyword>
<reference evidence="6" key="1">
    <citation type="submission" date="2019-01" db="EMBL/GenBank/DDBJ databases">
        <title>Gri0909 isolated from a small marine red alga.</title>
        <authorList>
            <person name="Kim J."/>
            <person name="Jeong S.E."/>
            <person name="Jeon C.O."/>
        </authorList>
    </citation>
    <scope>NUCLEOTIDE SEQUENCE [LARGE SCALE GENOMIC DNA]</scope>
    <source>
        <strain evidence="6">Gri0909</strain>
    </source>
</reference>
<name>A0A437QVR8_9PROT</name>
<comment type="similarity">
    <text evidence="2">In the N-terminal section; belongs to the acetate CoA ligase alpha subunit family.</text>
</comment>
<dbReference type="InterPro" id="IPR013815">
    <property type="entry name" value="ATP_grasp_subdomain_1"/>
</dbReference>
<protein>
    <submittedName>
        <fullName evidence="5">CoA-binding protein</fullName>
    </submittedName>
</protein>
<evidence type="ECO:0000259" key="4">
    <source>
        <dbReference type="PROSITE" id="PS50975"/>
    </source>
</evidence>
<comment type="caution">
    <text evidence="5">The sequence shown here is derived from an EMBL/GenBank/DDBJ whole genome shotgun (WGS) entry which is preliminary data.</text>
</comment>
<dbReference type="InterPro" id="IPR011761">
    <property type="entry name" value="ATP-grasp"/>
</dbReference>
<dbReference type="InterPro" id="IPR003781">
    <property type="entry name" value="CoA-bd"/>
</dbReference>
<dbReference type="PANTHER" id="PTHR42793">
    <property type="entry name" value="COA BINDING DOMAIN CONTAINING PROTEIN"/>
    <property type="match status" value="1"/>
</dbReference>
<evidence type="ECO:0000313" key="5">
    <source>
        <dbReference type="EMBL" id="RVU38617.1"/>
    </source>
</evidence>
<evidence type="ECO:0000313" key="6">
    <source>
        <dbReference type="Proteomes" id="UP000287447"/>
    </source>
</evidence>
<dbReference type="FunFam" id="3.30.1490.20:FF:000020">
    <property type="entry name" value="Protein lysine acetyltransferase"/>
    <property type="match status" value="1"/>
</dbReference>
<dbReference type="Gene3D" id="3.40.50.261">
    <property type="entry name" value="Succinyl-CoA synthetase domains"/>
    <property type="match status" value="2"/>
</dbReference>
<evidence type="ECO:0000256" key="2">
    <source>
        <dbReference type="ARBA" id="ARBA00060888"/>
    </source>
</evidence>
<dbReference type="RefSeq" id="WP_127763990.1">
    <property type="nucleotide sequence ID" value="NZ_SADE01000001.1"/>
</dbReference>
<keyword evidence="1" id="KW-0816">Tricarboxylic acid cycle</keyword>
<dbReference type="AlphaFoldDB" id="A0A437QVR8"/>
<dbReference type="InterPro" id="IPR016102">
    <property type="entry name" value="Succinyl-CoA_synth-like"/>
</dbReference>
<dbReference type="Gene3D" id="3.30.1490.20">
    <property type="entry name" value="ATP-grasp fold, A domain"/>
    <property type="match status" value="1"/>
</dbReference>
<accession>A0A437QVR8</accession>
<dbReference type="Gene3D" id="3.30.470.20">
    <property type="entry name" value="ATP-grasp fold, B domain"/>
    <property type="match status" value="1"/>
</dbReference>
<dbReference type="SUPFAM" id="SSF51735">
    <property type="entry name" value="NAD(P)-binding Rossmann-fold domains"/>
    <property type="match status" value="1"/>
</dbReference>
<dbReference type="SMART" id="SM00881">
    <property type="entry name" value="CoA_binding"/>
    <property type="match status" value="1"/>
</dbReference>
<dbReference type="Proteomes" id="UP000287447">
    <property type="component" value="Unassembled WGS sequence"/>
</dbReference>
<sequence length="700" mass="74510">MTPAQTRNFKRLLNPRHIAFIGGADASVALNEARRIGFSGQFWPVNPRRDNLLGIPCYAKLADLPEAPDAAYVAIPSHAAVEAVAELNRMGGGGVVCYSAGFKETGGAGVDLEKALVEAAGDMALIGPNCYGVINYPDRVALWPFAHGGGSPGYGAAIITQSGMLSSDITMCQRSLPLTYMVSAGNQAALGLEDFVEVLSEDPRVRAIGLHIEGISSIPRFEEVAIKAARLEKPIVALRTGTSAIGGSLTVSHTGSLSGENELFYALFERLNIIAVQSPVQFLETLKFLTVAGAPKGRRLAGFTCSGGGATMLADRAESIGVDFPAFDGDLAVRLKELLPPVATVSNPLDYTTPIWGQPEYTRPVFEAAIGTDRVDAALLVQDYPAEGLDESKQSYLNDAQAFIAATRTSAIPSAICSTFPENIDRETRDFLIAEGIAPIQGIHEALEAIDGATAWALGLPSVPDKPRQEPLPLPAGAVVTVLDEAEGKRRLRDAGLPVPSGFCVEGYEVHSAAERIGYPVVLKMMGPMLQHKSDVGAVALHLENGQDLSNALIQMRKEVAACNPEAVTDRFLVEAMGPKPVAEVIVGIRRDAQFGLALTLGSGGVLTELIGDVVTLLLPCLRTDLERSLEKLKVHRIIQGYRGGRKGSVDAIVTTLETLCSFALDHADTITEIEVNPLFVYEDRVVIVDVLMQSIDGGR</sequence>
<keyword evidence="3" id="KW-0067">ATP-binding</keyword>
<dbReference type="GO" id="GO:0046872">
    <property type="term" value="F:metal ion binding"/>
    <property type="evidence" value="ECO:0007669"/>
    <property type="project" value="InterPro"/>
</dbReference>
<dbReference type="Pfam" id="PF13607">
    <property type="entry name" value="Succ_CoA_lig"/>
    <property type="match status" value="1"/>
</dbReference>
<dbReference type="EMBL" id="SADE01000001">
    <property type="protein sequence ID" value="RVU38617.1"/>
    <property type="molecule type" value="Genomic_DNA"/>
</dbReference>
<dbReference type="Pfam" id="PF13380">
    <property type="entry name" value="CoA_binding_2"/>
    <property type="match status" value="1"/>
</dbReference>
<dbReference type="PROSITE" id="PS50975">
    <property type="entry name" value="ATP_GRASP"/>
    <property type="match status" value="1"/>
</dbReference>
<proteinExistence type="inferred from homology"/>
<dbReference type="PANTHER" id="PTHR42793:SF4">
    <property type="entry name" value="BLL6376 PROTEIN"/>
    <property type="match status" value="1"/>
</dbReference>
<dbReference type="SUPFAM" id="SSF56059">
    <property type="entry name" value="Glutathione synthetase ATP-binding domain-like"/>
    <property type="match status" value="1"/>
</dbReference>
<dbReference type="SUPFAM" id="SSF52210">
    <property type="entry name" value="Succinyl-CoA synthetase domains"/>
    <property type="match status" value="2"/>
</dbReference>
<organism evidence="5 6">
    <name type="scientific">Hwanghaeella grinnelliae</name>
    <dbReference type="NCBI Taxonomy" id="2500179"/>
    <lineage>
        <taxon>Bacteria</taxon>
        <taxon>Pseudomonadati</taxon>
        <taxon>Pseudomonadota</taxon>
        <taxon>Alphaproteobacteria</taxon>
        <taxon>Rhodospirillales</taxon>
        <taxon>Rhodospirillaceae</taxon>
        <taxon>Hwanghaeella</taxon>
    </lineage>
</organism>
<evidence type="ECO:0000256" key="1">
    <source>
        <dbReference type="ARBA" id="ARBA00022532"/>
    </source>
</evidence>
<evidence type="ECO:0000256" key="3">
    <source>
        <dbReference type="PROSITE-ProRule" id="PRU00409"/>
    </source>
</evidence>
<dbReference type="Pfam" id="PF13549">
    <property type="entry name" value="ATP-grasp_5"/>
    <property type="match status" value="1"/>
</dbReference>
<dbReference type="Gene3D" id="3.40.50.720">
    <property type="entry name" value="NAD(P)-binding Rossmann-like Domain"/>
    <property type="match status" value="1"/>
</dbReference>